<proteinExistence type="inferred from homology"/>
<dbReference type="STRING" id="1798384.A3D03_01620"/>
<keyword evidence="2" id="KW-0812">Transmembrane</keyword>
<keyword evidence="2" id="KW-0472">Membrane</keyword>
<dbReference type="Gene3D" id="2.40.30.170">
    <property type="match status" value="1"/>
</dbReference>
<sequence>MFNFFSKLSRTRKILLFAVVVVIAIMIYGNLNKKKAVVLTATVKRGNLEQVLTIPGTIDAEEKAVLKFQTSGRLSWVGVKEGDYVKKYQSIASLDQKDLKKTLQKKLNDYLTSRSTFDQTTKDDYKDKVLTDTIKRLEDKAQFSLNNAVLDVELQDMTVKYANLWTPIEGFVTKAEPQYAGVNITSTTAEYDVVNPRSIYFSANADQTEVTTLKEGAWGELILDPFPEEKITGSVKNISFMPRAGESSTVYEIKFIFDKDNSDYRFRLGMTGDLSFVTGKKDSVLYIPMRFLQEKDGNKYVILLKNGKKLQSNVETGMETDDNIEITSGVSEGEVVTE</sequence>
<dbReference type="AlphaFoldDB" id="A0A1F6A6R4"/>
<feature type="transmembrane region" description="Helical" evidence="2">
    <location>
        <begin position="14"/>
        <end position="31"/>
    </location>
</feature>
<dbReference type="PANTHER" id="PTHR30469:SF33">
    <property type="entry name" value="SLR1207 PROTEIN"/>
    <property type="match status" value="1"/>
</dbReference>
<dbReference type="Gene3D" id="2.40.420.20">
    <property type="match status" value="1"/>
</dbReference>
<keyword evidence="2" id="KW-1133">Transmembrane helix</keyword>
<dbReference type="GO" id="GO:1990281">
    <property type="term" value="C:efflux pump complex"/>
    <property type="evidence" value="ECO:0007669"/>
    <property type="project" value="TreeGrafter"/>
</dbReference>
<reference evidence="3 4" key="1">
    <citation type="journal article" date="2016" name="Nat. Commun.">
        <title>Thousands of microbial genomes shed light on interconnected biogeochemical processes in an aquifer system.</title>
        <authorList>
            <person name="Anantharaman K."/>
            <person name="Brown C.T."/>
            <person name="Hug L.A."/>
            <person name="Sharon I."/>
            <person name="Castelle C.J."/>
            <person name="Probst A.J."/>
            <person name="Thomas B.C."/>
            <person name="Singh A."/>
            <person name="Wilkins M.J."/>
            <person name="Karaoz U."/>
            <person name="Brodie E.L."/>
            <person name="Williams K.H."/>
            <person name="Hubbard S.S."/>
            <person name="Banfield J.F."/>
        </authorList>
    </citation>
    <scope>NUCLEOTIDE SEQUENCE [LARGE SCALE GENOMIC DNA]</scope>
</reference>
<evidence type="ECO:0000313" key="3">
    <source>
        <dbReference type="EMBL" id="OGG20419.1"/>
    </source>
</evidence>
<gene>
    <name evidence="3" type="ORF">A3D03_01620</name>
</gene>
<name>A0A1F6A6R4_9BACT</name>
<evidence type="ECO:0000256" key="1">
    <source>
        <dbReference type="ARBA" id="ARBA00009477"/>
    </source>
</evidence>
<protein>
    <submittedName>
        <fullName evidence="3">Uncharacterized protein</fullName>
    </submittedName>
</protein>
<dbReference type="NCBIfam" id="TIGR01730">
    <property type="entry name" value="RND_mfp"/>
    <property type="match status" value="1"/>
</dbReference>
<dbReference type="InterPro" id="IPR006143">
    <property type="entry name" value="RND_pump_MFP"/>
</dbReference>
<dbReference type="EMBL" id="MFJN01000047">
    <property type="protein sequence ID" value="OGG20419.1"/>
    <property type="molecule type" value="Genomic_DNA"/>
</dbReference>
<evidence type="ECO:0000256" key="2">
    <source>
        <dbReference type="SAM" id="Phobius"/>
    </source>
</evidence>
<dbReference type="PANTHER" id="PTHR30469">
    <property type="entry name" value="MULTIDRUG RESISTANCE PROTEIN MDTA"/>
    <property type="match status" value="1"/>
</dbReference>
<comment type="similarity">
    <text evidence="1">Belongs to the membrane fusion protein (MFP) (TC 8.A.1) family.</text>
</comment>
<comment type="caution">
    <text evidence="3">The sequence shown here is derived from an EMBL/GenBank/DDBJ whole genome shotgun (WGS) entry which is preliminary data.</text>
</comment>
<dbReference type="GO" id="GO:0015562">
    <property type="term" value="F:efflux transmembrane transporter activity"/>
    <property type="evidence" value="ECO:0007669"/>
    <property type="project" value="TreeGrafter"/>
</dbReference>
<dbReference type="Proteomes" id="UP000177092">
    <property type="component" value="Unassembled WGS sequence"/>
</dbReference>
<accession>A0A1F6A6R4</accession>
<evidence type="ECO:0000313" key="4">
    <source>
        <dbReference type="Proteomes" id="UP000177092"/>
    </source>
</evidence>
<organism evidence="3 4">
    <name type="scientific">Candidatus Gottesmanbacteria bacterium RIFCSPHIGHO2_02_FULL_40_13</name>
    <dbReference type="NCBI Taxonomy" id="1798384"/>
    <lineage>
        <taxon>Bacteria</taxon>
        <taxon>Candidatus Gottesmaniibacteriota</taxon>
    </lineage>
</organism>
<dbReference type="Gene3D" id="2.40.50.100">
    <property type="match status" value="1"/>
</dbReference>
<dbReference type="SUPFAM" id="SSF111369">
    <property type="entry name" value="HlyD-like secretion proteins"/>
    <property type="match status" value="1"/>
</dbReference>